<dbReference type="EMBL" id="BNAF01000003">
    <property type="protein sequence ID" value="GHE29202.1"/>
    <property type="molecule type" value="Genomic_DNA"/>
</dbReference>
<gene>
    <name evidence="1" type="ORF">GCM10017764_09890</name>
</gene>
<evidence type="ECO:0000313" key="2">
    <source>
        <dbReference type="Proteomes" id="UP000620550"/>
    </source>
</evidence>
<dbReference type="PROSITE" id="PS51257">
    <property type="entry name" value="PROKAR_LIPOPROTEIN"/>
    <property type="match status" value="1"/>
</dbReference>
<dbReference type="RefSeq" id="WP_189625516.1">
    <property type="nucleotide sequence ID" value="NZ_BNAF01000003.1"/>
</dbReference>
<evidence type="ECO:0008006" key="3">
    <source>
        <dbReference type="Google" id="ProtNLM"/>
    </source>
</evidence>
<name>A0ABQ3HS46_9SPHI</name>
<organism evidence="1 2">
    <name type="scientific">Sphingobacterium griseoflavum</name>
    <dbReference type="NCBI Taxonomy" id="1474952"/>
    <lineage>
        <taxon>Bacteria</taxon>
        <taxon>Pseudomonadati</taxon>
        <taxon>Bacteroidota</taxon>
        <taxon>Sphingobacteriia</taxon>
        <taxon>Sphingobacteriales</taxon>
        <taxon>Sphingobacteriaceae</taxon>
        <taxon>Sphingobacterium</taxon>
    </lineage>
</organism>
<comment type="caution">
    <text evidence="1">The sequence shown here is derived from an EMBL/GenBank/DDBJ whole genome shotgun (WGS) entry which is preliminary data.</text>
</comment>
<reference evidence="2" key="1">
    <citation type="journal article" date="2019" name="Int. J. Syst. Evol. Microbiol.">
        <title>The Global Catalogue of Microorganisms (GCM) 10K type strain sequencing project: providing services to taxonomists for standard genome sequencing and annotation.</title>
        <authorList>
            <consortium name="The Broad Institute Genomics Platform"/>
            <consortium name="The Broad Institute Genome Sequencing Center for Infectious Disease"/>
            <person name="Wu L."/>
            <person name="Ma J."/>
        </authorList>
    </citation>
    <scope>NUCLEOTIDE SEQUENCE [LARGE SCALE GENOMIC DNA]</scope>
    <source>
        <strain evidence="2">CGMCC 1.12966</strain>
    </source>
</reference>
<protein>
    <recommendedName>
        <fullName evidence="3">Lipoprotein</fullName>
    </recommendedName>
</protein>
<evidence type="ECO:0000313" key="1">
    <source>
        <dbReference type="EMBL" id="GHE29202.1"/>
    </source>
</evidence>
<keyword evidence="2" id="KW-1185">Reference proteome</keyword>
<proteinExistence type="predicted"/>
<dbReference type="Proteomes" id="UP000620550">
    <property type="component" value="Unassembled WGS sequence"/>
</dbReference>
<accession>A0ABQ3HS46</accession>
<sequence length="144" mass="16815">MKSKFFYIVLSALIVCACTKEKEVMMEPADGLEVKLVVASGWCGKEKTVVINENQTSRDLRENTCKKSKVYTVRKTDEATFEKLRNFLRELDLYEREYRECDRCRDGVDYILTINDGERVIEQSIGFENKEKGMEAFRAFLEEL</sequence>